<feature type="region of interest" description="Disordered" evidence="1">
    <location>
        <begin position="33"/>
        <end position="58"/>
    </location>
</feature>
<feature type="signal peptide" evidence="2">
    <location>
        <begin position="1"/>
        <end position="30"/>
    </location>
</feature>
<keyword evidence="2" id="KW-0732">Signal</keyword>
<comment type="caution">
    <text evidence="3">The sequence shown here is derived from an EMBL/GenBank/DDBJ whole genome shotgun (WGS) entry which is preliminary data.</text>
</comment>
<dbReference type="EMBL" id="JAADZU010000001">
    <property type="protein sequence ID" value="NDK88028.1"/>
    <property type="molecule type" value="Genomic_DNA"/>
</dbReference>
<keyword evidence="4" id="KW-1185">Reference proteome</keyword>
<accession>A0A7K3LID6</accession>
<reference evidence="3 4" key="1">
    <citation type="submission" date="2020-01" db="EMBL/GenBank/DDBJ databases">
        <title>Investigation of new actinobacteria for the biodesulphurisation of diesel fuel.</title>
        <authorList>
            <person name="Athi Narayanan S.M."/>
        </authorList>
    </citation>
    <scope>NUCLEOTIDE SEQUENCE [LARGE SCALE GENOMIC DNA]</scope>
    <source>
        <strain evidence="3 4">213E</strain>
    </source>
</reference>
<evidence type="ECO:0000256" key="2">
    <source>
        <dbReference type="SAM" id="SignalP"/>
    </source>
</evidence>
<feature type="chain" id="PRO_5029797350" description="Secreted protein" evidence="2">
    <location>
        <begin position="31"/>
        <end position="291"/>
    </location>
</feature>
<name>A0A7K3LID6_9ACTN</name>
<evidence type="ECO:0000313" key="4">
    <source>
        <dbReference type="Proteomes" id="UP000466307"/>
    </source>
</evidence>
<protein>
    <recommendedName>
        <fullName evidence="5">Secreted protein</fullName>
    </recommendedName>
</protein>
<evidence type="ECO:0000313" key="3">
    <source>
        <dbReference type="EMBL" id="NDK88028.1"/>
    </source>
</evidence>
<dbReference type="InterPro" id="IPR006311">
    <property type="entry name" value="TAT_signal"/>
</dbReference>
<proteinExistence type="predicted"/>
<dbReference type="AlphaFoldDB" id="A0A7K3LID6"/>
<evidence type="ECO:0000256" key="1">
    <source>
        <dbReference type="SAM" id="MobiDB-lite"/>
    </source>
</evidence>
<organism evidence="3 4">
    <name type="scientific">Gordonia desulfuricans</name>
    <dbReference type="NCBI Taxonomy" id="89051"/>
    <lineage>
        <taxon>Bacteria</taxon>
        <taxon>Bacillati</taxon>
        <taxon>Actinomycetota</taxon>
        <taxon>Actinomycetes</taxon>
        <taxon>Mycobacteriales</taxon>
        <taxon>Gordoniaceae</taxon>
        <taxon>Gordonia</taxon>
    </lineage>
</organism>
<dbReference type="Proteomes" id="UP000466307">
    <property type="component" value="Unassembled WGS sequence"/>
</dbReference>
<feature type="compositionally biased region" description="Low complexity" evidence="1">
    <location>
        <begin position="33"/>
        <end position="44"/>
    </location>
</feature>
<dbReference type="PROSITE" id="PS51318">
    <property type="entry name" value="TAT"/>
    <property type="match status" value="1"/>
</dbReference>
<gene>
    <name evidence="3" type="ORF">GYA93_00300</name>
</gene>
<sequence>MSRSRRLIAATAAVAAFAIPAVALPSTASAAPASTAPAATTSPADQGLTPGTVPAPDQRTLDSLGALAPAIIGSVTTPGPDGRVNSDLLRQASTLAENPTLPAEVQQIWKSVIDFLGEPGKQQLAAHQVAERKVVKPGEPEIPSGPNAPKIQEFLYPTLGFGCMPGNGSQTGGNSLGRALVTAGPQQAPAPGPKRGQAGYVYTSLGTGPAVNNSARALWVSWLNIDNGRTGQLQLKRNAKINATSGPGTFTGIATTGKGRVISTIYGDVTTKNKGKVTSCPIAPTIGIAII</sequence>
<evidence type="ECO:0008006" key="5">
    <source>
        <dbReference type="Google" id="ProtNLM"/>
    </source>
</evidence>